<reference evidence="2" key="1">
    <citation type="submission" date="2022-07" db="EMBL/GenBank/DDBJ databases">
        <title>Phylogenomic reconstructions and comparative analyses of Kickxellomycotina fungi.</title>
        <authorList>
            <person name="Reynolds N.K."/>
            <person name="Stajich J.E."/>
            <person name="Barry K."/>
            <person name="Grigoriev I.V."/>
            <person name="Crous P."/>
            <person name="Smith M.E."/>
        </authorList>
    </citation>
    <scope>NUCLEOTIDE SEQUENCE</scope>
    <source>
        <strain evidence="2">NRRL 1565</strain>
    </source>
</reference>
<feature type="region of interest" description="Disordered" evidence="1">
    <location>
        <begin position="29"/>
        <end position="69"/>
    </location>
</feature>
<keyword evidence="3" id="KW-1185">Reference proteome</keyword>
<protein>
    <submittedName>
        <fullName evidence="2">Uncharacterized protein</fullName>
    </submittedName>
</protein>
<name>A0A9W8HUZ5_9FUNG</name>
<dbReference type="Proteomes" id="UP001140094">
    <property type="component" value="Unassembled WGS sequence"/>
</dbReference>
<dbReference type="AlphaFoldDB" id="A0A9W8HUZ5"/>
<organism evidence="2 3">
    <name type="scientific">Coemansia guatemalensis</name>
    <dbReference type="NCBI Taxonomy" id="2761395"/>
    <lineage>
        <taxon>Eukaryota</taxon>
        <taxon>Fungi</taxon>
        <taxon>Fungi incertae sedis</taxon>
        <taxon>Zoopagomycota</taxon>
        <taxon>Kickxellomycotina</taxon>
        <taxon>Kickxellomycetes</taxon>
        <taxon>Kickxellales</taxon>
        <taxon>Kickxellaceae</taxon>
        <taxon>Coemansia</taxon>
    </lineage>
</organism>
<sequence length="146" mass="15619">MEPRSLVPALSPEYQKATTSVEKAVKYELSDPSGPVNGQPLPDVALQSTPAAEPAPDLVEQLTPGDQSGKADILQPLIEQPLSAPSSITMQSQPTQQYAQVHEQAYEPGSTDISKSIYESEHSDGISRLLGILAHVQRPDHEGGPK</sequence>
<proteinExistence type="predicted"/>
<evidence type="ECO:0000313" key="2">
    <source>
        <dbReference type="EMBL" id="KAJ2794039.1"/>
    </source>
</evidence>
<accession>A0A9W8HUZ5</accession>
<dbReference type="EMBL" id="JANBUO010002674">
    <property type="protein sequence ID" value="KAJ2794039.1"/>
    <property type="molecule type" value="Genomic_DNA"/>
</dbReference>
<evidence type="ECO:0000256" key="1">
    <source>
        <dbReference type="SAM" id="MobiDB-lite"/>
    </source>
</evidence>
<comment type="caution">
    <text evidence="2">The sequence shown here is derived from an EMBL/GenBank/DDBJ whole genome shotgun (WGS) entry which is preliminary data.</text>
</comment>
<evidence type="ECO:0000313" key="3">
    <source>
        <dbReference type="Proteomes" id="UP001140094"/>
    </source>
</evidence>
<gene>
    <name evidence="2" type="ORF">H4R20_006356</name>
</gene>